<reference evidence="5" key="5">
    <citation type="journal article" date="2021" name="G3 (Bethesda)">
        <title>Aegilops tauschii genome assembly Aet v5.0 features greater sequence contiguity and improved annotation.</title>
        <authorList>
            <person name="Wang L."/>
            <person name="Zhu T."/>
            <person name="Rodriguez J.C."/>
            <person name="Deal K.R."/>
            <person name="Dubcovsky J."/>
            <person name="McGuire P.E."/>
            <person name="Lux T."/>
            <person name="Spannagl M."/>
            <person name="Mayer K.F.X."/>
            <person name="Baldrich P."/>
            <person name="Meyers B.C."/>
            <person name="Huo N."/>
            <person name="Gu Y.Q."/>
            <person name="Zhou H."/>
            <person name="Devos K.M."/>
            <person name="Bennetzen J.L."/>
            <person name="Unver T."/>
            <person name="Budak H."/>
            <person name="Gulick P.J."/>
            <person name="Galiba G."/>
            <person name="Kalapos B."/>
            <person name="Nelson D.R."/>
            <person name="Li P."/>
            <person name="You F.M."/>
            <person name="Luo M.C."/>
            <person name="Dvorak J."/>
        </authorList>
    </citation>
    <scope>NUCLEOTIDE SEQUENCE [LARGE SCALE GENOMIC DNA]</scope>
    <source>
        <strain evidence="5">cv. AL8/78</strain>
    </source>
</reference>
<reference evidence="5" key="4">
    <citation type="submission" date="2019-03" db="UniProtKB">
        <authorList>
            <consortium name="EnsemblPlants"/>
        </authorList>
    </citation>
    <scope>IDENTIFICATION</scope>
</reference>
<sequence length="462" mass="50512">SYHPRHPHLPTSATPFPHCSPGTSPGRLPPFPPPKTLTTPRTAAMEQANPRAGSARNRKVVLRDYISRAPREDDMALVDGGAVPLRVPEGAAGPAVLVKNLYLSCDPYMRGRMRDFHGSYIPPFKPGSVIEGLGVARVVDSTHPGFVAGDIVSGMTGWEEYSLIDKPEQLNKIQQSDIPLSYHLGLLGMPGFTAYVGFYEICSPKKGEFVFVSAASGAVGQIVGQLAKLHGCYVVGSAGTNEKVELLKDKFGFDAAFNYKEEPDLTAALKRYFPEGIDIYFENVGGPMLDAVLLNMRMHGRIAVCGMVSQHGMTDPAGIHNLFCLVPKRISMKGFIQSDYINLFPQFLDYMTKHYKDGKIAYLEDMSIGLENAPAAFVGLFSGLSNTILLFLVCNLMTLTLPAGRPRQHFPLQDLEVNRTKSMSPSAEIHRFKRVVPVQLLQVVPSALAALTGEFSETPYLV</sequence>
<dbReference type="InterPro" id="IPR020843">
    <property type="entry name" value="ER"/>
</dbReference>
<evidence type="ECO:0000256" key="3">
    <source>
        <dbReference type="SAM" id="MobiDB-lite"/>
    </source>
</evidence>
<reference evidence="6" key="1">
    <citation type="journal article" date="2014" name="Science">
        <title>Ancient hybridizations among the ancestral genomes of bread wheat.</title>
        <authorList>
            <consortium name="International Wheat Genome Sequencing Consortium,"/>
            <person name="Marcussen T."/>
            <person name="Sandve S.R."/>
            <person name="Heier L."/>
            <person name="Spannagl M."/>
            <person name="Pfeifer M."/>
            <person name="Jakobsen K.S."/>
            <person name="Wulff B.B."/>
            <person name="Steuernagel B."/>
            <person name="Mayer K.F."/>
            <person name="Olsen O.A."/>
        </authorList>
    </citation>
    <scope>NUCLEOTIDE SEQUENCE [LARGE SCALE GENOMIC DNA]</scope>
    <source>
        <strain evidence="6">cv. AL8/78</strain>
    </source>
</reference>
<keyword evidence="2" id="KW-0560">Oxidoreductase</keyword>
<evidence type="ECO:0000313" key="5">
    <source>
        <dbReference type="EnsemblPlants" id="AET3Gv20895300.7"/>
    </source>
</evidence>
<dbReference type="Pfam" id="PF00107">
    <property type="entry name" value="ADH_zinc_N"/>
    <property type="match status" value="1"/>
</dbReference>
<dbReference type="SMART" id="SM00829">
    <property type="entry name" value="PKS_ER"/>
    <property type="match status" value="1"/>
</dbReference>
<dbReference type="PANTHER" id="PTHR43205">
    <property type="entry name" value="PROSTAGLANDIN REDUCTASE"/>
    <property type="match status" value="1"/>
</dbReference>
<dbReference type="InterPro" id="IPR036291">
    <property type="entry name" value="NAD(P)-bd_dom_sf"/>
</dbReference>
<dbReference type="SUPFAM" id="SSF50129">
    <property type="entry name" value="GroES-like"/>
    <property type="match status" value="1"/>
</dbReference>
<dbReference type="InterPro" id="IPR041694">
    <property type="entry name" value="ADH_N_2"/>
</dbReference>
<evidence type="ECO:0000256" key="1">
    <source>
        <dbReference type="ARBA" id="ARBA00011738"/>
    </source>
</evidence>
<comment type="subunit">
    <text evidence="1">Homodimer.</text>
</comment>
<dbReference type="Gene3D" id="3.90.180.10">
    <property type="entry name" value="Medium-chain alcohol dehydrogenases, catalytic domain"/>
    <property type="match status" value="1"/>
</dbReference>
<evidence type="ECO:0000256" key="2">
    <source>
        <dbReference type="ARBA" id="ARBA00023002"/>
    </source>
</evidence>
<dbReference type="GO" id="GO:0016628">
    <property type="term" value="F:oxidoreductase activity, acting on the CH-CH group of donors, NAD or NADP as acceptor"/>
    <property type="evidence" value="ECO:0007669"/>
    <property type="project" value="InterPro"/>
</dbReference>
<evidence type="ECO:0000259" key="4">
    <source>
        <dbReference type="SMART" id="SM00829"/>
    </source>
</evidence>
<evidence type="ECO:0000313" key="6">
    <source>
        <dbReference type="Proteomes" id="UP000015105"/>
    </source>
</evidence>
<name>A0A453G614_AEGTS</name>
<dbReference type="InterPro" id="IPR013149">
    <property type="entry name" value="ADH-like_C"/>
</dbReference>
<dbReference type="Gene3D" id="3.40.50.720">
    <property type="entry name" value="NAD(P)-binding Rossmann-like Domain"/>
    <property type="match status" value="1"/>
</dbReference>
<proteinExistence type="predicted"/>
<dbReference type="InterPro" id="IPR011032">
    <property type="entry name" value="GroES-like_sf"/>
</dbReference>
<dbReference type="EnsemblPlants" id="AET3Gv20895300.7">
    <property type="protein sequence ID" value="AET3Gv20895300.7"/>
    <property type="gene ID" value="AET3Gv20895300"/>
</dbReference>
<protein>
    <recommendedName>
        <fullName evidence="4">Enoyl reductase (ER) domain-containing protein</fullName>
    </recommendedName>
</protein>
<dbReference type="InterPro" id="IPR045010">
    <property type="entry name" value="MDR_fam"/>
</dbReference>
<dbReference type="Pfam" id="PF16884">
    <property type="entry name" value="ADH_N_2"/>
    <property type="match status" value="1"/>
</dbReference>
<dbReference type="Proteomes" id="UP000015105">
    <property type="component" value="Chromosome 3D"/>
</dbReference>
<feature type="domain" description="Enoyl reductase (ER)" evidence="4">
    <location>
        <begin position="76"/>
        <end position="390"/>
    </location>
</feature>
<dbReference type="STRING" id="200361.A0A453G614"/>
<keyword evidence="6" id="KW-1185">Reference proteome</keyword>
<feature type="region of interest" description="Disordered" evidence="3">
    <location>
        <begin position="1"/>
        <end position="56"/>
    </location>
</feature>
<dbReference type="SUPFAM" id="SSF51735">
    <property type="entry name" value="NAD(P)-binding Rossmann-fold domains"/>
    <property type="match status" value="1"/>
</dbReference>
<dbReference type="FunFam" id="3.40.50.720:FF:000121">
    <property type="entry name" value="Prostaglandin reductase 2"/>
    <property type="match status" value="1"/>
</dbReference>
<dbReference type="AlphaFoldDB" id="A0A453G614"/>
<accession>A0A453G614</accession>
<reference evidence="5" key="3">
    <citation type="journal article" date="2017" name="Nature">
        <title>Genome sequence of the progenitor of the wheat D genome Aegilops tauschii.</title>
        <authorList>
            <person name="Luo M.C."/>
            <person name="Gu Y.Q."/>
            <person name="Puiu D."/>
            <person name="Wang H."/>
            <person name="Twardziok S.O."/>
            <person name="Deal K.R."/>
            <person name="Huo N."/>
            <person name="Zhu T."/>
            <person name="Wang L."/>
            <person name="Wang Y."/>
            <person name="McGuire P.E."/>
            <person name="Liu S."/>
            <person name="Long H."/>
            <person name="Ramasamy R.K."/>
            <person name="Rodriguez J.C."/>
            <person name="Van S.L."/>
            <person name="Yuan L."/>
            <person name="Wang Z."/>
            <person name="Xia Z."/>
            <person name="Xiao L."/>
            <person name="Anderson O.D."/>
            <person name="Ouyang S."/>
            <person name="Liang Y."/>
            <person name="Zimin A.V."/>
            <person name="Pertea G."/>
            <person name="Qi P."/>
            <person name="Bennetzen J.L."/>
            <person name="Dai X."/>
            <person name="Dawson M.W."/>
            <person name="Muller H.G."/>
            <person name="Kugler K."/>
            <person name="Rivarola-Duarte L."/>
            <person name="Spannagl M."/>
            <person name="Mayer K.F.X."/>
            <person name="Lu F.H."/>
            <person name="Bevan M.W."/>
            <person name="Leroy P."/>
            <person name="Li P."/>
            <person name="You F.M."/>
            <person name="Sun Q."/>
            <person name="Liu Z."/>
            <person name="Lyons E."/>
            <person name="Wicker T."/>
            <person name="Salzberg S.L."/>
            <person name="Devos K.M."/>
            <person name="Dvorak J."/>
        </authorList>
    </citation>
    <scope>NUCLEOTIDE SEQUENCE [LARGE SCALE GENOMIC DNA]</scope>
    <source>
        <strain evidence="5">cv. AL8/78</strain>
    </source>
</reference>
<organism evidence="5 6">
    <name type="scientific">Aegilops tauschii subsp. strangulata</name>
    <name type="common">Goatgrass</name>
    <dbReference type="NCBI Taxonomy" id="200361"/>
    <lineage>
        <taxon>Eukaryota</taxon>
        <taxon>Viridiplantae</taxon>
        <taxon>Streptophyta</taxon>
        <taxon>Embryophyta</taxon>
        <taxon>Tracheophyta</taxon>
        <taxon>Spermatophyta</taxon>
        <taxon>Magnoliopsida</taxon>
        <taxon>Liliopsida</taxon>
        <taxon>Poales</taxon>
        <taxon>Poaceae</taxon>
        <taxon>BOP clade</taxon>
        <taxon>Pooideae</taxon>
        <taxon>Triticodae</taxon>
        <taxon>Triticeae</taxon>
        <taxon>Triticinae</taxon>
        <taxon>Aegilops</taxon>
    </lineage>
</organism>
<dbReference type="CDD" id="cd08295">
    <property type="entry name" value="double_bond_reductase_like"/>
    <property type="match status" value="1"/>
</dbReference>
<reference evidence="6" key="2">
    <citation type="journal article" date="2017" name="Nat. Plants">
        <title>The Aegilops tauschii genome reveals multiple impacts of transposons.</title>
        <authorList>
            <person name="Zhao G."/>
            <person name="Zou C."/>
            <person name="Li K."/>
            <person name="Wang K."/>
            <person name="Li T."/>
            <person name="Gao L."/>
            <person name="Zhang X."/>
            <person name="Wang H."/>
            <person name="Yang Z."/>
            <person name="Liu X."/>
            <person name="Jiang W."/>
            <person name="Mao L."/>
            <person name="Kong X."/>
            <person name="Jiao Y."/>
            <person name="Jia J."/>
        </authorList>
    </citation>
    <scope>NUCLEOTIDE SEQUENCE [LARGE SCALE GENOMIC DNA]</scope>
    <source>
        <strain evidence="6">cv. AL8/78</strain>
    </source>
</reference>
<dbReference type="PANTHER" id="PTHR43205:SF35">
    <property type="entry name" value="ZINC-BINDING DEHYDROGENASE FAMILY PROTEIN"/>
    <property type="match status" value="1"/>
</dbReference>
<dbReference type="Gramene" id="AET3Gv20895300.7">
    <property type="protein sequence ID" value="AET3Gv20895300.7"/>
    <property type="gene ID" value="AET3Gv20895300"/>
</dbReference>